<dbReference type="InterPro" id="IPR000719">
    <property type="entry name" value="Prot_kinase_dom"/>
</dbReference>
<dbReference type="GO" id="GO:0016020">
    <property type="term" value="C:membrane"/>
    <property type="evidence" value="ECO:0007669"/>
    <property type="project" value="UniProtKB-SubCell"/>
</dbReference>
<dbReference type="GO" id="GO:0005737">
    <property type="term" value="C:cytoplasm"/>
    <property type="evidence" value="ECO:0007669"/>
    <property type="project" value="TreeGrafter"/>
</dbReference>
<dbReference type="PROSITE" id="PS50006">
    <property type="entry name" value="FHA_DOMAIN"/>
    <property type="match status" value="1"/>
</dbReference>
<dbReference type="AlphaFoldDB" id="A0A6V8SEJ6"/>
<evidence type="ECO:0000256" key="2">
    <source>
        <dbReference type="ARBA" id="ARBA00022692"/>
    </source>
</evidence>
<dbReference type="GO" id="GO:0004674">
    <property type="term" value="F:protein serine/threonine kinase activity"/>
    <property type="evidence" value="ECO:0007669"/>
    <property type="project" value="TreeGrafter"/>
</dbReference>
<dbReference type="Gene3D" id="2.60.200.20">
    <property type="match status" value="1"/>
</dbReference>
<dbReference type="Proteomes" id="UP000580568">
    <property type="component" value="Unassembled WGS sequence"/>
</dbReference>
<dbReference type="PROSITE" id="PS00109">
    <property type="entry name" value="PROTEIN_KINASE_TYR"/>
    <property type="match status" value="1"/>
</dbReference>
<comment type="subcellular location">
    <subcellularLocation>
        <location evidence="1">Membrane</location>
        <topology evidence="1">Multi-pass membrane protein</topology>
    </subcellularLocation>
</comment>
<dbReference type="Pfam" id="PF00498">
    <property type="entry name" value="FHA"/>
    <property type="match status" value="1"/>
</dbReference>
<dbReference type="InterPro" id="IPR010432">
    <property type="entry name" value="RDD"/>
</dbReference>
<reference evidence="9 10" key="1">
    <citation type="submission" date="2020-07" db="EMBL/GenBank/DDBJ databases">
        <title>A new beta-1,3-glucan-decomposing anaerobic bacterium isolated from anoxic soil subjected to biological soil disinfestation.</title>
        <authorList>
            <person name="Ueki A."/>
            <person name="Tonouchi A."/>
        </authorList>
    </citation>
    <scope>NUCLEOTIDE SEQUENCE [LARGE SCALE GENOMIC DNA]</scope>
    <source>
        <strain evidence="9 10">TW1</strain>
    </source>
</reference>
<evidence type="ECO:0000256" key="1">
    <source>
        <dbReference type="ARBA" id="ARBA00004141"/>
    </source>
</evidence>
<dbReference type="PROSITE" id="PS50011">
    <property type="entry name" value="PROTEIN_KINASE_DOM"/>
    <property type="match status" value="1"/>
</dbReference>
<dbReference type="InterPro" id="IPR000253">
    <property type="entry name" value="FHA_dom"/>
</dbReference>
<evidence type="ECO:0000259" key="7">
    <source>
        <dbReference type="PROSITE" id="PS50006"/>
    </source>
</evidence>
<keyword evidence="5" id="KW-0067">ATP-binding</keyword>
<sequence>MDVNKLCIACMNESVTEGICNFCGYLQSYETITPNSLPPRTILNGKYMVGKVLGHGGFGITYISWDLIGSRKVAIKEFMPDGLVARSLGVSMVSFFSDEKKANFKYGLEKFLDEARMIYKYNSSPNIIYVYEFFEENGTAYYVMEYLDGMDLNQYLKLKGGKLGFEEMLNLITPVFSALKTIHKDGLIHRDISPDNIYVTKDMEIKLLDFGAARYAVGEKSQNLSVILKLGYAPEEQCRTKGHQGPWTDIYALGATIYHLLTGEKPPEAFERAADDNLIKPSLLGVSIPGYSELALLKAMSVYAKNRFQTVEDFERAFTTEQQFSSPQNISLETQNLSVLNPTPEVLHREQNVITLYAGFWKRAYAAVIDGLIIGTVSTISYYIDGMGILAVVICWLYFSLFECSSSQGTPGKQVMKLIVTDRYGNRISFMHATGRYFSKFISILTLFIGYILAGTTEKKQALHDIIAGTLVLQKNITPYEIHPSVESHKEILPQFSESHDNFQLPKPVLIGISGYFAGVSIPLGREPIMIGRNYKLCQLVFPEDIAGVSGIHCSISYDAVSKTFILIDQSSSFGTFLYSRKRISSGIPIYLKPGETFYIAEDNGFEVRV</sequence>
<dbReference type="CDD" id="cd14014">
    <property type="entry name" value="STKc_PknB_like"/>
    <property type="match status" value="1"/>
</dbReference>
<dbReference type="InterPro" id="IPR011009">
    <property type="entry name" value="Kinase-like_dom_sf"/>
</dbReference>
<feature type="transmembrane region" description="Helical" evidence="6">
    <location>
        <begin position="437"/>
        <end position="454"/>
    </location>
</feature>
<dbReference type="GO" id="GO:0005524">
    <property type="term" value="F:ATP binding"/>
    <property type="evidence" value="ECO:0007669"/>
    <property type="project" value="UniProtKB-UniRule"/>
</dbReference>
<comment type="caution">
    <text evidence="9">The sequence shown here is derived from an EMBL/GenBank/DDBJ whole genome shotgun (WGS) entry which is preliminary data.</text>
</comment>
<accession>A0A6V8SEJ6</accession>
<evidence type="ECO:0000259" key="8">
    <source>
        <dbReference type="PROSITE" id="PS50011"/>
    </source>
</evidence>
<dbReference type="SUPFAM" id="SSF56112">
    <property type="entry name" value="Protein kinase-like (PK-like)"/>
    <property type="match status" value="1"/>
</dbReference>
<dbReference type="InterPro" id="IPR008266">
    <property type="entry name" value="Tyr_kinase_AS"/>
</dbReference>
<evidence type="ECO:0000313" key="9">
    <source>
        <dbReference type="EMBL" id="GFP75490.1"/>
    </source>
</evidence>
<feature type="domain" description="Protein kinase" evidence="8">
    <location>
        <begin position="47"/>
        <end position="319"/>
    </location>
</feature>
<dbReference type="CDD" id="cd00060">
    <property type="entry name" value="FHA"/>
    <property type="match status" value="1"/>
</dbReference>
<dbReference type="Pfam" id="PF06271">
    <property type="entry name" value="RDD"/>
    <property type="match status" value="1"/>
</dbReference>
<feature type="transmembrane region" description="Helical" evidence="6">
    <location>
        <begin position="380"/>
        <end position="399"/>
    </location>
</feature>
<keyword evidence="2 6" id="KW-0812">Transmembrane</keyword>
<gene>
    <name evidence="9" type="ORF">bsdtw1_01570</name>
</gene>
<dbReference type="InterPro" id="IPR017441">
    <property type="entry name" value="Protein_kinase_ATP_BS"/>
</dbReference>
<keyword evidence="9" id="KW-0418">Kinase</keyword>
<keyword evidence="4 6" id="KW-0472">Membrane</keyword>
<evidence type="ECO:0000313" key="10">
    <source>
        <dbReference type="Proteomes" id="UP000580568"/>
    </source>
</evidence>
<evidence type="ECO:0000256" key="5">
    <source>
        <dbReference type="PROSITE-ProRule" id="PRU10141"/>
    </source>
</evidence>
<name>A0A6V8SEJ6_9CLOT</name>
<dbReference type="SUPFAM" id="SSF49879">
    <property type="entry name" value="SMAD/FHA domain"/>
    <property type="match status" value="1"/>
</dbReference>
<feature type="binding site" evidence="5">
    <location>
        <position position="76"/>
    </location>
    <ligand>
        <name>ATP</name>
        <dbReference type="ChEBI" id="CHEBI:30616"/>
    </ligand>
</feature>
<dbReference type="PROSITE" id="PS00107">
    <property type="entry name" value="PROTEIN_KINASE_ATP"/>
    <property type="match status" value="1"/>
</dbReference>
<keyword evidence="9" id="KW-0808">Transferase</keyword>
<dbReference type="EMBL" id="BLZR01000001">
    <property type="protein sequence ID" value="GFP75490.1"/>
    <property type="molecule type" value="Genomic_DNA"/>
</dbReference>
<feature type="domain" description="FHA" evidence="7">
    <location>
        <begin position="529"/>
        <end position="583"/>
    </location>
</feature>
<organism evidence="9 10">
    <name type="scientific">Clostridium fungisolvens</name>
    <dbReference type="NCBI Taxonomy" id="1604897"/>
    <lineage>
        <taxon>Bacteria</taxon>
        <taxon>Bacillati</taxon>
        <taxon>Bacillota</taxon>
        <taxon>Clostridia</taxon>
        <taxon>Eubacteriales</taxon>
        <taxon>Clostridiaceae</taxon>
        <taxon>Clostridium</taxon>
    </lineage>
</organism>
<keyword evidence="3 6" id="KW-1133">Transmembrane helix</keyword>
<dbReference type="Pfam" id="PF00069">
    <property type="entry name" value="Pkinase"/>
    <property type="match status" value="1"/>
</dbReference>
<dbReference type="Gene3D" id="1.10.510.10">
    <property type="entry name" value="Transferase(Phosphotransferase) domain 1"/>
    <property type="match status" value="1"/>
</dbReference>
<dbReference type="RefSeq" id="WP_183276991.1">
    <property type="nucleotide sequence ID" value="NZ_BLZR01000001.1"/>
</dbReference>
<dbReference type="PANTHER" id="PTHR24361">
    <property type="entry name" value="MITOGEN-ACTIVATED KINASE KINASE KINASE"/>
    <property type="match status" value="1"/>
</dbReference>
<keyword evidence="5" id="KW-0547">Nucleotide-binding</keyword>
<evidence type="ECO:0000256" key="6">
    <source>
        <dbReference type="SAM" id="Phobius"/>
    </source>
</evidence>
<evidence type="ECO:0000256" key="3">
    <source>
        <dbReference type="ARBA" id="ARBA00022989"/>
    </source>
</evidence>
<dbReference type="InterPro" id="IPR008984">
    <property type="entry name" value="SMAD_FHA_dom_sf"/>
</dbReference>
<dbReference type="InterPro" id="IPR053235">
    <property type="entry name" value="Ser_Thr_kinase"/>
</dbReference>
<proteinExistence type="predicted"/>
<evidence type="ECO:0000256" key="4">
    <source>
        <dbReference type="ARBA" id="ARBA00023136"/>
    </source>
</evidence>
<protein>
    <submittedName>
        <fullName evidence="9">Serine/threonine-protein kinase PknD</fullName>
    </submittedName>
</protein>
<keyword evidence="10" id="KW-1185">Reference proteome</keyword>